<keyword evidence="3" id="KW-1185">Reference proteome</keyword>
<dbReference type="InterPro" id="IPR013974">
    <property type="entry name" value="SAF"/>
</dbReference>
<dbReference type="KEGG" id="arca:HC352_07925"/>
<dbReference type="Proteomes" id="UP000502298">
    <property type="component" value="Chromosome"/>
</dbReference>
<name>A0A6H2EMZ0_9ACTO</name>
<proteinExistence type="predicted"/>
<evidence type="ECO:0000259" key="1">
    <source>
        <dbReference type="SMART" id="SM00858"/>
    </source>
</evidence>
<dbReference type="AlphaFoldDB" id="A0A6H2EMZ0"/>
<dbReference type="RefSeq" id="WP_168918361.1">
    <property type="nucleotide sequence ID" value="NZ_CP050804.1"/>
</dbReference>
<sequence>MSPSIYRTRRIRAALWRWRWVGFFVFICVIVQQCLAVIQAGQSAPNLIVTASHDLPAGYQIRAEDLALATSHDLLPGMTTDMDDIVDHHLLTPVSAGEPLGPNRLLSPSTIEQAIPGYVIAPVSLADTGGLEMIHAGSYIDLFAPGQGSMDGSRAPAELVAQHVRVAGVAQSTGEKSFLRDVPDIRNFFVEIPDSTIRVVLGHEVQNPLIAVLSGAS</sequence>
<dbReference type="CDD" id="cd11614">
    <property type="entry name" value="SAF_CpaB_FlgA_like"/>
    <property type="match status" value="1"/>
</dbReference>
<dbReference type="SMART" id="SM00858">
    <property type="entry name" value="SAF"/>
    <property type="match status" value="1"/>
</dbReference>
<reference evidence="2 3" key="1">
    <citation type="submission" date="2020-03" db="EMBL/GenBank/DDBJ databases">
        <title>Complete genome of Arcanobacterium buesumensis sp. nov. strain 2701.</title>
        <authorList>
            <person name="Borowiak M."/>
            <person name="Alssahen M."/>
            <person name="Laemmler C."/>
            <person name="Malorny B."/>
            <person name="Hassan A."/>
            <person name="Prenger-Berninghoff E."/>
            <person name="Ploetz M."/>
            <person name="Abdulmawjood A."/>
        </authorList>
    </citation>
    <scope>NUCLEOTIDE SEQUENCE [LARGE SCALE GENOMIC DNA]</scope>
    <source>
        <strain evidence="2 3">2701</strain>
    </source>
</reference>
<evidence type="ECO:0000313" key="3">
    <source>
        <dbReference type="Proteomes" id="UP000502298"/>
    </source>
</evidence>
<dbReference type="Pfam" id="PF08666">
    <property type="entry name" value="SAF"/>
    <property type="match status" value="1"/>
</dbReference>
<feature type="domain" description="SAF" evidence="1">
    <location>
        <begin position="46"/>
        <end position="106"/>
    </location>
</feature>
<dbReference type="EMBL" id="CP050804">
    <property type="protein sequence ID" value="QJC22439.1"/>
    <property type="molecule type" value="Genomic_DNA"/>
</dbReference>
<gene>
    <name evidence="2" type="ORF">HC352_07925</name>
</gene>
<organism evidence="2 3">
    <name type="scientific">Arcanobacterium buesumense</name>
    <dbReference type="NCBI Taxonomy" id="2722751"/>
    <lineage>
        <taxon>Bacteria</taxon>
        <taxon>Bacillati</taxon>
        <taxon>Actinomycetota</taxon>
        <taxon>Actinomycetes</taxon>
        <taxon>Actinomycetales</taxon>
        <taxon>Actinomycetaceae</taxon>
        <taxon>Arcanobacterium</taxon>
    </lineage>
</organism>
<protein>
    <recommendedName>
        <fullName evidence="1">SAF domain-containing protein</fullName>
    </recommendedName>
</protein>
<evidence type="ECO:0000313" key="2">
    <source>
        <dbReference type="EMBL" id="QJC22439.1"/>
    </source>
</evidence>
<accession>A0A6H2EMZ0</accession>